<proteinExistence type="predicted"/>
<feature type="region of interest" description="Disordered" evidence="1">
    <location>
        <begin position="75"/>
        <end position="95"/>
    </location>
</feature>
<organism evidence="2">
    <name type="scientific">Arundo donax</name>
    <name type="common">Giant reed</name>
    <name type="synonym">Donax arundinaceus</name>
    <dbReference type="NCBI Taxonomy" id="35708"/>
    <lineage>
        <taxon>Eukaryota</taxon>
        <taxon>Viridiplantae</taxon>
        <taxon>Streptophyta</taxon>
        <taxon>Embryophyta</taxon>
        <taxon>Tracheophyta</taxon>
        <taxon>Spermatophyta</taxon>
        <taxon>Magnoliopsida</taxon>
        <taxon>Liliopsida</taxon>
        <taxon>Poales</taxon>
        <taxon>Poaceae</taxon>
        <taxon>PACMAD clade</taxon>
        <taxon>Arundinoideae</taxon>
        <taxon>Arundineae</taxon>
        <taxon>Arundo</taxon>
    </lineage>
</organism>
<sequence length="160" mass="17453">MQDLDAGAVRLLDLLPRELPPVHLQHGDFLLEHDPQVLLVRERQHNGNPERPRRQGPRLPYQLPHVIRGRPVREADDADGAGVGHGGGELGAGDVRPERRLHDAVVEAQDAPPCGPHLVAHFAILQLLISVGSGSQAADSKLPDDWTRRQEVGEVLGHGQ</sequence>
<dbReference type="EMBL" id="GBRH01164760">
    <property type="protein sequence ID" value="JAE33136.1"/>
    <property type="molecule type" value="Transcribed_RNA"/>
</dbReference>
<dbReference type="AlphaFoldDB" id="A0A0A9HE82"/>
<evidence type="ECO:0000256" key="1">
    <source>
        <dbReference type="SAM" id="MobiDB-lite"/>
    </source>
</evidence>
<evidence type="ECO:0000313" key="2">
    <source>
        <dbReference type="EMBL" id="JAE33136.1"/>
    </source>
</evidence>
<feature type="compositionally biased region" description="Gly residues" evidence="1">
    <location>
        <begin position="81"/>
        <end position="91"/>
    </location>
</feature>
<name>A0A0A9HE82_ARUDO</name>
<accession>A0A0A9HE82</accession>
<protein>
    <submittedName>
        <fullName evidence="2">Uncharacterized protein</fullName>
    </submittedName>
</protein>
<reference evidence="2" key="1">
    <citation type="submission" date="2014-09" db="EMBL/GenBank/DDBJ databases">
        <authorList>
            <person name="Magalhaes I.L.F."/>
            <person name="Oliveira U."/>
            <person name="Santos F.R."/>
            <person name="Vidigal T.H.D.A."/>
            <person name="Brescovit A.D."/>
            <person name="Santos A.J."/>
        </authorList>
    </citation>
    <scope>NUCLEOTIDE SEQUENCE</scope>
    <source>
        <tissue evidence="2">Shoot tissue taken approximately 20 cm above the soil surface</tissue>
    </source>
</reference>
<reference evidence="2" key="2">
    <citation type="journal article" date="2015" name="Data Brief">
        <title>Shoot transcriptome of the giant reed, Arundo donax.</title>
        <authorList>
            <person name="Barrero R.A."/>
            <person name="Guerrero F.D."/>
            <person name="Moolhuijzen P."/>
            <person name="Goolsby J.A."/>
            <person name="Tidwell J."/>
            <person name="Bellgard S.E."/>
            <person name="Bellgard M.I."/>
        </authorList>
    </citation>
    <scope>NUCLEOTIDE SEQUENCE</scope>
    <source>
        <tissue evidence="2">Shoot tissue taken approximately 20 cm above the soil surface</tissue>
    </source>
</reference>